<dbReference type="eggNOG" id="ENOG5031EHY">
    <property type="taxonomic scope" value="Bacteria"/>
</dbReference>
<evidence type="ECO:0000256" key="1">
    <source>
        <dbReference type="SAM" id="Phobius"/>
    </source>
</evidence>
<name>Q3L927_RHOE4</name>
<sequence length="92" mass="9675">MVHTIYDTAILAVDFNVNAELPPGANGFLRILNWVLWIVLFGCVAAVIVSGGKFAWEKWSRGESDAVKMLIGSLAGAVIAGSATTILNAVTA</sequence>
<keyword evidence="2" id="KW-0614">Plasmid</keyword>
<dbReference type="HOGENOM" id="CLU_157925_0_0_11"/>
<dbReference type="KEGG" id="rer:RER_pREC1-00450"/>
<keyword evidence="1" id="KW-0812">Transmembrane</keyword>
<dbReference type="Proteomes" id="UP000002204">
    <property type="component" value="Plasmid pREC1"/>
</dbReference>
<gene>
    <name evidence="2" type="ordered locus">RER_pREC1-00450</name>
</gene>
<feature type="transmembrane region" description="Helical" evidence="1">
    <location>
        <begin position="31"/>
        <end position="49"/>
    </location>
</feature>
<organism evidence="2 3">
    <name type="scientific">Rhodococcus erythropolis (strain PR4 / NBRC 100887)</name>
    <dbReference type="NCBI Taxonomy" id="234621"/>
    <lineage>
        <taxon>Bacteria</taxon>
        <taxon>Bacillati</taxon>
        <taxon>Actinomycetota</taxon>
        <taxon>Actinomycetes</taxon>
        <taxon>Mycobacteriales</taxon>
        <taxon>Nocardiaceae</taxon>
        <taxon>Rhodococcus</taxon>
        <taxon>Rhodococcus erythropolis group</taxon>
    </lineage>
</organism>
<dbReference type="PATRIC" id="fig|234621.6.peg.49"/>
<accession>Q3L927</accession>
<evidence type="ECO:0000313" key="2">
    <source>
        <dbReference type="EMBL" id="BAE46286.1"/>
    </source>
</evidence>
<evidence type="ECO:0000313" key="3">
    <source>
        <dbReference type="Proteomes" id="UP000002204"/>
    </source>
</evidence>
<protein>
    <submittedName>
        <fullName evidence="2">Uncharacterized protein</fullName>
    </submittedName>
</protein>
<dbReference type="RefSeq" id="WP_011331190.1">
    <property type="nucleotide sequence ID" value="NC_007486.1"/>
</dbReference>
<reference evidence="3" key="1">
    <citation type="submission" date="2005-03" db="EMBL/GenBank/DDBJ databases">
        <title>Comparison of the complete genome sequences of Rhodococcus erythropolis PR4 and Rhodococcus opacus B4.</title>
        <authorList>
            <person name="Takarada H."/>
            <person name="Sekine M."/>
            <person name="Hosoyama A."/>
            <person name="Yamada R."/>
            <person name="Fujisawa T."/>
            <person name="Omata S."/>
            <person name="Shimizu A."/>
            <person name="Tsukatani N."/>
            <person name="Tanikawa S."/>
            <person name="Fujita N."/>
            <person name="Harayama S."/>
        </authorList>
    </citation>
    <scope>NUCLEOTIDE SEQUENCE [LARGE SCALE GENOMIC DNA]</scope>
    <source>
        <strain evidence="3">PR4 / NBRC 100887</strain>
        <plasmid evidence="3">pREC1</plasmid>
    </source>
</reference>
<dbReference type="EMBL" id="AP008932">
    <property type="protein sequence ID" value="BAE46286.1"/>
    <property type="molecule type" value="Genomic_DNA"/>
</dbReference>
<feature type="transmembrane region" description="Helical" evidence="1">
    <location>
        <begin position="70"/>
        <end position="90"/>
    </location>
</feature>
<keyword evidence="1" id="KW-0472">Membrane</keyword>
<dbReference type="AlphaFoldDB" id="Q3L927"/>
<proteinExistence type="predicted"/>
<geneLocation type="plasmid" evidence="2 3">
    <name>pREC1</name>
</geneLocation>
<reference evidence="2 3" key="2">
    <citation type="journal article" date="2006" name="Environ. Microbiol.">
        <title>Sequence analysis of three plasmids harboured in Rhodococcus erythropolis strain PR4.</title>
        <authorList>
            <person name="Sekine M."/>
            <person name="Tanikawa S."/>
            <person name="Omata S."/>
            <person name="Saito M."/>
            <person name="Fujisawa T."/>
            <person name="Tsukatani N."/>
            <person name="Tajima T."/>
            <person name="Sekigawa T."/>
            <person name="Kosugi H."/>
            <person name="Matsuo Y."/>
            <person name="Nishiko R."/>
            <person name="Imamura K."/>
            <person name="Ito M."/>
            <person name="Narita H."/>
            <person name="Tago S."/>
            <person name="Fujita N."/>
            <person name="Harayama S."/>
        </authorList>
    </citation>
    <scope>NUCLEOTIDE SEQUENCE [LARGE SCALE GENOMIC DNA]</scope>
    <source>
        <strain evidence="3">PR4 / NBRC 100887</strain>
        <plasmid evidence="2 3">pREC1</plasmid>
    </source>
</reference>
<keyword evidence="1" id="KW-1133">Transmembrane helix</keyword>